<dbReference type="Gene3D" id="3.30.450.40">
    <property type="match status" value="1"/>
</dbReference>
<keyword evidence="3" id="KW-1185">Reference proteome</keyword>
<evidence type="ECO:0000313" key="2">
    <source>
        <dbReference type="EMBL" id="PIM54460.1"/>
    </source>
</evidence>
<dbReference type="EMBL" id="PEOG01000010">
    <property type="protein sequence ID" value="PIM54460.1"/>
    <property type="molecule type" value="Genomic_DNA"/>
</dbReference>
<reference evidence="2 3" key="1">
    <citation type="submission" date="2017-11" db="EMBL/GenBank/DDBJ databases">
        <title>Draft genome sequence of Mitsuaria sp. HWN-4.</title>
        <authorList>
            <person name="Gundlapally S.R."/>
        </authorList>
    </citation>
    <scope>NUCLEOTIDE SEQUENCE [LARGE SCALE GENOMIC DNA]</scope>
    <source>
        <strain evidence="2 3">HWN-4</strain>
    </source>
</reference>
<feature type="domain" description="PAS" evidence="1">
    <location>
        <begin position="567"/>
        <end position="622"/>
    </location>
</feature>
<organism evidence="2 3">
    <name type="scientific">Roseateles chitinivorans</name>
    <dbReference type="NCBI Taxonomy" id="2917965"/>
    <lineage>
        <taxon>Bacteria</taxon>
        <taxon>Pseudomonadati</taxon>
        <taxon>Pseudomonadota</taxon>
        <taxon>Betaproteobacteria</taxon>
        <taxon>Burkholderiales</taxon>
        <taxon>Sphaerotilaceae</taxon>
        <taxon>Roseateles</taxon>
    </lineage>
</organism>
<sequence length="920" mass="101808">MRSRFLVVDCRGASRTSMGKAGIRKDVRLRLWWPAIGRASQRGASATESPGGPMRSALEGLESLCCQARRARNRRSLRAVDRRDWRPGMAREALMDDSAHERPTSAAAAALLGQMKRAVFDGSRIAVIQRDLANHVLYANAAALAMSGVAHVDELHLDRLFAGEAGRVLDEETRGRRNGELGAYRVTLTRLDDPGRQVAVEVTGLPLMDARGAVVGSLGFFRSLQHQVLTDRLRELTLSHAGRPDLLSRMAEALRVELPYDLMLVSRVVADGEHWESEIVFNHPPFRQDVPTAWYELNDAQRAFMEANDGGIHDFDTVMSEPPWSDMADEPICRQMRAMDLKSSMWRRITRGEGADERTVAILTLLSREPDAYGEPHQTLFNQLPLVETVLCALDHAAQARDRRQLRMFRALNRCVDIQEACRCLADALIEIFDWQHVGLFRVDSARESVVRVASARRGDDGCAVDTGAVWGDYAQPVSVGILGRVVRTMAAQKIPDVALAPDYLRTPDGEPIRSELAVPILFSEGERVRFIVNVDDPRVNAFSREHVRQLTDIAHEVAGAMERISDLTLMTECVNNVADPVIATDAKLRIRRVNPAAEALFGARRKALEGRSLIDLFQDPQPLVALLQGTEAGDRIGELHVCRKAREDEAAEGPEAPGGMGGDAPNSVFVTRRDFPGKLGGHVFIARDLRPIRRSVQLEFLEETAYELAVETQAPLGMAMSWLESELESAHRPGTARDPGRARDLQTVLRQLGRVKHAFTRLAMYNREARVAARAVSTIQLDSELEALLASLAASEREKVQLVSAARRVEVEADHTQLHIVVESLLSVLLRAAPETATVLLTLVPDDREVFLRLRGKLPPARRHGARFAAPEAAQADLRLAHPLLDKLMRNQGGSLRVHTLTDGETEFVLGFPRGNAHG</sequence>
<dbReference type="Proteomes" id="UP000231501">
    <property type="component" value="Unassembled WGS sequence"/>
</dbReference>
<dbReference type="Gene3D" id="3.30.450.20">
    <property type="entry name" value="PAS domain"/>
    <property type="match status" value="2"/>
</dbReference>
<dbReference type="PROSITE" id="PS50112">
    <property type="entry name" value="PAS"/>
    <property type="match status" value="1"/>
</dbReference>
<dbReference type="InterPro" id="IPR003018">
    <property type="entry name" value="GAF"/>
</dbReference>
<comment type="caution">
    <text evidence="2">The sequence shown here is derived from an EMBL/GenBank/DDBJ whole genome shotgun (WGS) entry which is preliminary data.</text>
</comment>
<dbReference type="NCBIfam" id="TIGR00229">
    <property type="entry name" value="sensory_box"/>
    <property type="match status" value="1"/>
</dbReference>
<dbReference type="AlphaFoldDB" id="A0A2G9CDF5"/>
<dbReference type="Pfam" id="PF00989">
    <property type="entry name" value="PAS"/>
    <property type="match status" value="1"/>
</dbReference>
<proteinExistence type="predicted"/>
<dbReference type="SMART" id="SM00065">
    <property type="entry name" value="GAF"/>
    <property type="match status" value="1"/>
</dbReference>
<dbReference type="InterPro" id="IPR035965">
    <property type="entry name" value="PAS-like_dom_sf"/>
</dbReference>
<dbReference type="SUPFAM" id="SSF55785">
    <property type="entry name" value="PYP-like sensor domain (PAS domain)"/>
    <property type="match status" value="2"/>
</dbReference>
<dbReference type="SUPFAM" id="SSF55781">
    <property type="entry name" value="GAF domain-like"/>
    <property type="match status" value="1"/>
</dbReference>
<dbReference type="InterPro" id="IPR029016">
    <property type="entry name" value="GAF-like_dom_sf"/>
</dbReference>
<dbReference type="InterPro" id="IPR013767">
    <property type="entry name" value="PAS_fold"/>
</dbReference>
<dbReference type="Pfam" id="PF13185">
    <property type="entry name" value="GAF_2"/>
    <property type="match status" value="1"/>
</dbReference>
<evidence type="ECO:0000259" key="1">
    <source>
        <dbReference type="PROSITE" id="PS50112"/>
    </source>
</evidence>
<name>A0A2G9CDF5_9BURK</name>
<dbReference type="CDD" id="cd00130">
    <property type="entry name" value="PAS"/>
    <property type="match status" value="1"/>
</dbReference>
<gene>
    <name evidence="2" type="ORF">CS062_04820</name>
</gene>
<dbReference type="SMART" id="SM00091">
    <property type="entry name" value="PAS"/>
    <property type="match status" value="2"/>
</dbReference>
<dbReference type="InterPro" id="IPR000014">
    <property type="entry name" value="PAS"/>
</dbReference>
<dbReference type="GO" id="GO:0006355">
    <property type="term" value="P:regulation of DNA-templated transcription"/>
    <property type="evidence" value="ECO:0007669"/>
    <property type="project" value="InterPro"/>
</dbReference>
<dbReference type="Pfam" id="PF13188">
    <property type="entry name" value="PAS_8"/>
    <property type="match status" value="1"/>
</dbReference>
<protein>
    <recommendedName>
        <fullName evidence="1">PAS domain-containing protein</fullName>
    </recommendedName>
</protein>
<evidence type="ECO:0000313" key="3">
    <source>
        <dbReference type="Proteomes" id="UP000231501"/>
    </source>
</evidence>
<accession>A0A2G9CDF5</accession>